<dbReference type="GeneID" id="54585970"/>
<accession>A0A6A6IVL1</accession>
<gene>
    <name evidence="1" type="ORF">BU26DRAFT_558987</name>
</gene>
<protein>
    <submittedName>
        <fullName evidence="1">Uncharacterized protein</fullName>
    </submittedName>
</protein>
<dbReference type="EMBL" id="ML987190">
    <property type="protein sequence ID" value="KAF2254288.1"/>
    <property type="molecule type" value="Genomic_DNA"/>
</dbReference>
<dbReference type="Proteomes" id="UP000800094">
    <property type="component" value="Unassembled WGS sequence"/>
</dbReference>
<sequence>MDAALQLGKKLDTLRAKQKECWCEPRLRRLIDSSRSCNRAYIERNAVRITVALSSYSKMPIGHDDALDYALQPGIGDSAEEQELILYCNPMDISHGPTSPLADIPEVKEPEAPSTSTAFLIGRVLSRVRGKPRDKWADTKTTLRLMLGKPGERCSFCIVGEGPEKDTITLSPSVESIAALVADSYISGKTSTVLRVLRSAPL</sequence>
<organism evidence="1 2">
    <name type="scientific">Trematosphaeria pertusa</name>
    <dbReference type="NCBI Taxonomy" id="390896"/>
    <lineage>
        <taxon>Eukaryota</taxon>
        <taxon>Fungi</taxon>
        <taxon>Dikarya</taxon>
        <taxon>Ascomycota</taxon>
        <taxon>Pezizomycotina</taxon>
        <taxon>Dothideomycetes</taxon>
        <taxon>Pleosporomycetidae</taxon>
        <taxon>Pleosporales</taxon>
        <taxon>Massarineae</taxon>
        <taxon>Trematosphaeriaceae</taxon>
        <taxon>Trematosphaeria</taxon>
    </lineage>
</organism>
<name>A0A6A6IVL1_9PLEO</name>
<keyword evidence="2" id="KW-1185">Reference proteome</keyword>
<evidence type="ECO:0000313" key="2">
    <source>
        <dbReference type="Proteomes" id="UP000800094"/>
    </source>
</evidence>
<dbReference type="AlphaFoldDB" id="A0A6A6IVL1"/>
<proteinExistence type="predicted"/>
<evidence type="ECO:0000313" key="1">
    <source>
        <dbReference type="EMBL" id="KAF2254288.1"/>
    </source>
</evidence>
<dbReference type="RefSeq" id="XP_033689292.1">
    <property type="nucleotide sequence ID" value="XM_033832640.1"/>
</dbReference>
<reference evidence="1" key="1">
    <citation type="journal article" date="2020" name="Stud. Mycol.">
        <title>101 Dothideomycetes genomes: a test case for predicting lifestyles and emergence of pathogens.</title>
        <authorList>
            <person name="Haridas S."/>
            <person name="Albert R."/>
            <person name="Binder M."/>
            <person name="Bloem J."/>
            <person name="Labutti K."/>
            <person name="Salamov A."/>
            <person name="Andreopoulos B."/>
            <person name="Baker S."/>
            <person name="Barry K."/>
            <person name="Bills G."/>
            <person name="Bluhm B."/>
            <person name="Cannon C."/>
            <person name="Castanera R."/>
            <person name="Culley D."/>
            <person name="Daum C."/>
            <person name="Ezra D."/>
            <person name="Gonzalez J."/>
            <person name="Henrissat B."/>
            <person name="Kuo A."/>
            <person name="Liang C."/>
            <person name="Lipzen A."/>
            <person name="Lutzoni F."/>
            <person name="Magnuson J."/>
            <person name="Mondo S."/>
            <person name="Nolan M."/>
            <person name="Ohm R."/>
            <person name="Pangilinan J."/>
            <person name="Park H.-J."/>
            <person name="Ramirez L."/>
            <person name="Alfaro M."/>
            <person name="Sun H."/>
            <person name="Tritt A."/>
            <person name="Yoshinaga Y."/>
            <person name="Zwiers L.-H."/>
            <person name="Turgeon B."/>
            <person name="Goodwin S."/>
            <person name="Spatafora J."/>
            <person name="Crous P."/>
            <person name="Grigoriev I."/>
        </authorList>
    </citation>
    <scope>NUCLEOTIDE SEQUENCE</scope>
    <source>
        <strain evidence="1">CBS 122368</strain>
    </source>
</reference>